<dbReference type="RefSeq" id="WP_267537341.1">
    <property type="nucleotide sequence ID" value="NZ_JAPNKA010000001.1"/>
</dbReference>
<reference evidence="7 8" key="1">
    <citation type="submission" date="2022-11" db="EMBL/GenBank/DDBJ databases">
        <title>Minimal conservation of predation-associated metabolite biosynthetic gene clusters underscores biosynthetic potential of Myxococcota including descriptions for ten novel species: Archangium lansinium sp. nov., Myxococcus landrumus sp. nov., Nannocystis bai.</title>
        <authorList>
            <person name="Ahearne A."/>
            <person name="Stevens C."/>
            <person name="Phillips K."/>
        </authorList>
    </citation>
    <scope>NUCLEOTIDE SEQUENCE [LARGE SCALE GENOMIC DNA]</scope>
    <source>
        <strain evidence="7 8">MIWBW</strain>
    </source>
</reference>
<dbReference type="SMART" id="SM00220">
    <property type="entry name" value="S_TKc"/>
    <property type="match status" value="1"/>
</dbReference>
<dbReference type="InterPro" id="IPR000719">
    <property type="entry name" value="Prot_kinase_dom"/>
</dbReference>
<evidence type="ECO:0000256" key="3">
    <source>
        <dbReference type="ARBA" id="ARBA00022840"/>
    </source>
</evidence>
<dbReference type="PROSITE" id="PS00108">
    <property type="entry name" value="PROTEIN_KINASE_ST"/>
    <property type="match status" value="1"/>
</dbReference>
<dbReference type="SUPFAM" id="SSF52540">
    <property type="entry name" value="P-loop containing nucleoside triphosphate hydrolases"/>
    <property type="match status" value="1"/>
</dbReference>
<protein>
    <submittedName>
        <fullName evidence="7">Protein kinase</fullName>
    </submittedName>
</protein>
<evidence type="ECO:0000313" key="8">
    <source>
        <dbReference type="Proteomes" id="UP001207654"/>
    </source>
</evidence>
<dbReference type="InterPro" id="IPR011990">
    <property type="entry name" value="TPR-like_helical_dom_sf"/>
</dbReference>
<dbReference type="InterPro" id="IPR027417">
    <property type="entry name" value="P-loop_NTPase"/>
</dbReference>
<organism evidence="7 8">
    <name type="scientific">Archangium lansingense</name>
    <dbReference type="NCBI Taxonomy" id="2995310"/>
    <lineage>
        <taxon>Bacteria</taxon>
        <taxon>Pseudomonadati</taxon>
        <taxon>Myxococcota</taxon>
        <taxon>Myxococcia</taxon>
        <taxon>Myxococcales</taxon>
        <taxon>Cystobacterineae</taxon>
        <taxon>Archangiaceae</taxon>
        <taxon>Archangium</taxon>
    </lineage>
</organism>
<feature type="binding site" evidence="4">
    <location>
        <position position="86"/>
    </location>
    <ligand>
        <name>ATP</name>
        <dbReference type="ChEBI" id="CHEBI:30616"/>
    </ligand>
</feature>
<dbReference type="Pfam" id="PF00069">
    <property type="entry name" value="Pkinase"/>
    <property type="match status" value="1"/>
</dbReference>
<feature type="compositionally biased region" description="Basic and acidic residues" evidence="5">
    <location>
        <begin position="1"/>
        <end position="19"/>
    </location>
</feature>
<dbReference type="SUPFAM" id="SSF48452">
    <property type="entry name" value="TPR-like"/>
    <property type="match status" value="1"/>
</dbReference>
<evidence type="ECO:0000256" key="1">
    <source>
        <dbReference type="ARBA" id="ARBA00004167"/>
    </source>
</evidence>
<evidence type="ECO:0000256" key="2">
    <source>
        <dbReference type="ARBA" id="ARBA00022741"/>
    </source>
</evidence>
<dbReference type="InterPro" id="IPR008271">
    <property type="entry name" value="Ser/Thr_kinase_AS"/>
</dbReference>
<dbReference type="CDD" id="cd14014">
    <property type="entry name" value="STKc_PknB_like"/>
    <property type="match status" value="1"/>
</dbReference>
<dbReference type="PANTHER" id="PTHR16305">
    <property type="entry name" value="TESTICULAR SOLUBLE ADENYLYL CYCLASE"/>
    <property type="match status" value="1"/>
</dbReference>
<keyword evidence="2 4" id="KW-0547">Nucleotide-binding</keyword>
<dbReference type="SUPFAM" id="SSF56112">
    <property type="entry name" value="Protein kinase-like (PK-like)"/>
    <property type="match status" value="1"/>
</dbReference>
<comment type="subcellular location">
    <subcellularLocation>
        <location evidence="1">Membrane</location>
        <topology evidence="1">Single-pass membrane protein</topology>
    </subcellularLocation>
</comment>
<accession>A0ABT4AA90</accession>
<keyword evidence="7" id="KW-0418">Kinase</keyword>
<keyword evidence="8" id="KW-1185">Reference proteome</keyword>
<dbReference type="Gene3D" id="3.30.200.20">
    <property type="entry name" value="Phosphorylase Kinase, domain 1"/>
    <property type="match status" value="1"/>
</dbReference>
<dbReference type="CDD" id="cd07302">
    <property type="entry name" value="CHD"/>
    <property type="match status" value="1"/>
</dbReference>
<dbReference type="InterPro" id="IPR011009">
    <property type="entry name" value="Kinase-like_dom_sf"/>
</dbReference>
<dbReference type="Gene3D" id="3.40.50.300">
    <property type="entry name" value="P-loop containing nucleotide triphosphate hydrolases"/>
    <property type="match status" value="1"/>
</dbReference>
<dbReference type="PANTHER" id="PTHR16305:SF28">
    <property type="entry name" value="GUANYLATE CYCLASE DOMAIN-CONTAINING PROTEIN"/>
    <property type="match status" value="1"/>
</dbReference>
<sequence>MSRDANQESKGLPRKERVDSQFSDFEDSVLQQVLQLEPPPQLPGPGEHFGGPEGHRYEVLEQVGSGAMGQVFRARDGMLHREVALKFLAPRSGLAEEALREARAVARLDHENIVRIFDVSEWSATPGGARVPFLVMEYLEGESLAALLRRHRPGLKQALDILGAVAEGLTHAHERHLIHRDLKPSNIFLTRQGTVKLLDFGLCHWVAASGPDAPHLPTAGTPAYMAPEQWRGEPQDTRTDIWAAGVVLFEMLTGALPFPTTSVDAVREWVTSAEPMPSVRTSRPDLPHEVELLLATALAKDPARRFPSALELREELRELQERLLETGHEAPHATPHQRRQVTLVSCVLTRLDGPGAGTPPAAEDPGEWEAAFHQACARAFRGHGGFVPLSLGDEVLACFGWYQVREDDSERAVRAGLEVVRSIGAALPGMAVKVGIHTDMVALDERASGQRCGEIIIRGQAPKVAAWLARQARPGEVLLGEATWKGVRGTFEATALGPRTFEGLSGSLSLGLHRVSREREGVVRFERALAAAGGLTPLVGRSAELGWLLTLWEWARQGQGAFVLVSGEAGIGKSRLIRELGERIPMESATRVRFQCWARPVTTTAHHPLQGLIEALFQLPPRAHQGPRELAKRLGALGASAERVQLIELLLGLPVAQDSPVHQLTPERRKEKAFEALVDLTLHMARERPVLVFVEDLHWADSSLLEFLSFLLDRIEQARVLVVFSTRPELRLGWARRPWLHLLALDRLPAEQAAALVRETARGRELPEDTVQALVKRTDGIPLFIREMTHMVLEGGAAASIPVTLHELLLARLDMLPSRQKALLQLCAVVGRDFTQGLLAALPERDEATLRRELAGLVEADFLREEEGPEPTYQFRQALIQEVALQSLTRGARRQHHRNVARVLEEQFPEVVAARPEVLAYHHAEAGEPAWALPYQFQAGQFASQRSALREAVSHYTRALELLRSLPHAERLIHEELRILLALGLPLTHLRGYRTTEVERTYARARKLLHRVGDALPELELSLLGPFTYYQARCEFRQGHELAGSLVELGERHHDRVLLILGHRMRALNFVAWGQMREALRSLENAMACARFELEQHRRIAARHGTDPWTTALAYAALIHSVLGHPEEARRYTRGALEMAAHIGHAQTTAYVLTYVAMGSQYRHEPKPTLAWADQLHALANERSFWIWGSWATVLEGWARAQLDQPREGLALIRQELASWKERGIRYGVPYCLGLLAEIHLGLGQLGEGLAAVHEAQTEQHATGERTFEAELYRVEGELLHAMGRERKAKSRFIHAIETAHKQDAGIFELRATVGLCRMLRDLGRLELARQLLQRARTQFGEHLDSPDHREASSLMKELMRDANQEARV</sequence>
<dbReference type="SUPFAM" id="SSF55073">
    <property type="entry name" value="Nucleotide cyclase"/>
    <property type="match status" value="1"/>
</dbReference>
<dbReference type="InterPro" id="IPR017441">
    <property type="entry name" value="Protein_kinase_ATP_BS"/>
</dbReference>
<dbReference type="Pfam" id="PF13191">
    <property type="entry name" value="AAA_16"/>
    <property type="match status" value="1"/>
</dbReference>
<dbReference type="InterPro" id="IPR001054">
    <property type="entry name" value="A/G_cyclase"/>
</dbReference>
<evidence type="ECO:0000313" key="7">
    <source>
        <dbReference type="EMBL" id="MCY1078569.1"/>
    </source>
</evidence>
<keyword evidence="3 4" id="KW-0067">ATP-binding</keyword>
<proteinExistence type="predicted"/>
<dbReference type="EMBL" id="JAPNKA010000001">
    <property type="protein sequence ID" value="MCY1078569.1"/>
    <property type="molecule type" value="Genomic_DNA"/>
</dbReference>
<comment type="caution">
    <text evidence="7">The sequence shown here is derived from an EMBL/GenBank/DDBJ whole genome shotgun (WGS) entry which is preliminary data.</text>
</comment>
<dbReference type="Proteomes" id="UP001207654">
    <property type="component" value="Unassembled WGS sequence"/>
</dbReference>
<dbReference type="Gene3D" id="1.25.40.10">
    <property type="entry name" value="Tetratricopeptide repeat domain"/>
    <property type="match status" value="2"/>
</dbReference>
<evidence type="ECO:0000256" key="5">
    <source>
        <dbReference type="SAM" id="MobiDB-lite"/>
    </source>
</evidence>
<evidence type="ECO:0000259" key="6">
    <source>
        <dbReference type="PROSITE" id="PS50011"/>
    </source>
</evidence>
<evidence type="ECO:0000256" key="4">
    <source>
        <dbReference type="PROSITE-ProRule" id="PRU10141"/>
    </source>
</evidence>
<dbReference type="Gene3D" id="3.30.70.1230">
    <property type="entry name" value="Nucleotide cyclase"/>
    <property type="match status" value="1"/>
</dbReference>
<dbReference type="InterPro" id="IPR029787">
    <property type="entry name" value="Nucleotide_cyclase"/>
</dbReference>
<dbReference type="PROSITE" id="PS50011">
    <property type="entry name" value="PROTEIN_KINASE_DOM"/>
    <property type="match status" value="1"/>
</dbReference>
<dbReference type="GO" id="GO:0016301">
    <property type="term" value="F:kinase activity"/>
    <property type="evidence" value="ECO:0007669"/>
    <property type="project" value="UniProtKB-KW"/>
</dbReference>
<keyword evidence="7" id="KW-0808">Transferase</keyword>
<dbReference type="Gene3D" id="1.10.510.10">
    <property type="entry name" value="Transferase(Phosphotransferase) domain 1"/>
    <property type="match status" value="1"/>
</dbReference>
<gene>
    <name evidence="7" type="ORF">OV287_29265</name>
</gene>
<dbReference type="PROSITE" id="PS00107">
    <property type="entry name" value="PROTEIN_KINASE_ATP"/>
    <property type="match status" value="1"/>
</dbReference>
<dbReference type="InterPro" id="IPR041664">
    <property type="entry name" value="AAA_16"/>
</dbReference>
<name>A0ABT4AA90_9BACT</name>
<feature type="region of interest" description="Disordered" evidence="5">
    <location>
        <begin position="1"/>
        <end position="22"/>
    </location>
</feature>
<feature type="domain" description="Protein kinase" evidence="6">
    <location>
        <begin position="57"/>
        <end position="323"/>
    </location>
</feature>